<name>A0AAV6USW9_9ARAC</name>
<keyword evidence="1" id="KW-1133">Transmembrane helix</keyword>
<organism evidence="3 4">
    <name type="scientific">Oedothorax gibbosus</name>
    <dbReference type="NCBI Taxonomy" id="931172"/>
    <lineage>
        <taxon>Eukaryota</taxon>
        <taxon>Metazoa</taxon>
        <taxon>Ecdysozoa</taxon>
        <taxon>Arthropoda</taxon>
        <taxon>Chelicerata</taxon>
        <taxon>Arachnida</taxon>
        <taxon>Araneae</taxon>
        <taxon>Araneomorphae</taxon>
        <taxon>Entelegynae</taxon>
        <taxon>Araneoidea</taxon>
        <taxon>Linyphiidae</taxon>
        <taxon>Erigoninae</taxon>
        <taxon>Oedothorax</taxon>
    </lineage>
</organism>
<reference evidence="3 4" key="1">
    <citation type="journal article" date="2022" name="Nat. Ecol. Evol.">
        <title>A masculinizing supergene underlies an exaggerated male reproductive morph in a spider.</title>
        <authorList>
            <person name="Hendrickx F."/>
            <person name="De Corte Z."/>
            <person name="Sonet G."/>
            <person name="Van Belleghem S.M."/>
            <person name="Kostlbacher S."/>
            <person name="Vangestel C."/>
        </authorList>
    </citation>
    <scope>NUCLEOTIDE SEQUENCE [LARGE SCALE GENOMIC DNA]</scope>
    <source>
        <strain evidence="3">W744_W776</strain>
    </source>
</reference>
<feature type="domain" description="STING ligand-binding" evidence="2">
    <location>
        <begin position="95"/>
        <end position="257"/>
    </location>
</feature>
<accession>A0AAV6USW9</accession>
<dbReference type="GO" id="GO:0061709">
    <property type="term" value="P:reticulophagy"/>
    <property type="evidence" value="ECO:0007669"/>
    <property type="project" value="TreeGrafter"/>
</dbReference>
<dbReference type="GO" id="GO:0045087">
    <property type="term" value="P:innate immune response"/>
    <property type="evidence" value="ECO:0007669"/>
    <property type="project" value="TreeGrafter"/>
</dbReference>
<comment type="caution">
    <text evidence="3">The sequence shown here is derived from an EMBL/GenBank/DDBJ whole genome shotgun (WGS) entry which is preliminary data.</text>
</comment>
<dbReference type="Gene3D" id="3.40.50.12100">
    <property type="entry name" value="Stimulator of interferon genes protein"/>
    <property type="match status" value="1"/>
</dbReference>
<protein>
    <recommendedName>
        <fullName evidence="2">STING ligand-binding domain-containing protein</fullName>
    </recommendedName>
</protein>
<dbReference type="PANTHER" id="PTHR34339:SF1">
    <property type="entry name" value="STIMULATOR OF INTERFERON GENES PROTEIN"/>
    <property type="match status" value="1"/>
</dbReference>
<keyword evidence="1" id="KW-0472">Membrane</keyword>
<dbReference type="GO" id="GO:0035438">
    <property type="term" value="F:cyclic-di-GMP binding"/>
    <property type="evidence" value="ECO:0007669"/>
    <property type="project" value="TreeGrafter"/>
</dbReference>
<keyword evidence="4" id="KW-1185">Reference proteome</keyword>
<dbReference type="InterPro" id="IPR029158">
    <property type="entry name" value="STING"/>
</dbReference>
<dbReference type="GO" id="GO:0005789">
    <property type="term" value="C:endoplasmic reticulum membrane"/>
    <property type="evidence" value="ECO:0007669"/>
    <property type="project" value="TreeGrafter"/>
</dbReference>
<evidence type="ECO:0000256" key="1">
    <source>
        <dbReference type="SAM" id="Phobius"/>
    </source>
</evidence>
<sequence length="274" mass="31834">MVNKRGVLANNANASSCCKSKEVLFNFTPLTDAELKEKTVIVISIITILSFLHVLSSSFIVFSTFQIVTVIYQFLNKLSSVEKKLITSQHNLSLGYGAALNYYRNYLDKFLKENLSERIRQFATLQRVEVPERLYVLWPLTCKVDPYIDDNPLYIERCGELPPFYDNNSGIVDREYNITVYLIKHPQQTFRCAIECAQPLKSLRSFKEEMGRIDSEEMDAQRDEFLTHLTRLLEEGNSTKKLCELVVYDDEQESIHDVLYRLESIQTFIKEKLI</sequence>
<dbReference type="GO" id="GO:0002218">
    <property type="term" value="P:activation of innate immune response"/>
    <property type="evidence" value="ECO:0007669"/>
    <property type="project" value="InterPro"/>
</dbReference>
<feature type="transmembrane region" description="Helical" evidence="1">
    <location>
        <begin position="41"/>
        <end position="74"/>
    </location>
</feature>
<dbReference type="GO" id="GO:0005776">
    <property type="term" value="C:autophagosome"/>
    <property type="evidence" value="ECO:0007669"/>
    <property type="project" value="TreeGrafter"/>
</dbReference>
<dbReference type="GO" id="GO:0032481">
    <property type="term" value="P:positive regulation of type I interferon production"/>
    <property type="evidence" value="ECO:0007669"/>
    <property type="project" value="InterPro"/>
</dbReference>
<evidence type="ECO:0000313" key="4">
    <source>
        <dbReference type="Proteomes" id="UP000827092"/>
    </source>
</evidence>
<dbReference type="Pfam" id="PF15009">
    <property type="entry name" value="STING_LBD"/>
    <property type="match status" value="1"/>
</dbReference>
<keyword evidence="1" id="KW-0812">Transmembrane</keyword>
<evidence type="ECO:0000259" key="2">
    <source>
        <dbReference type="Pfam" id="PF15009"/>
    </source>
</evidence>
<evidence type="ECO:0000313" key="3">
    <source>
        <dbReference type="EMBL" id="KAG8186864.1"/>
    </source>
</evidence>
<dbReference type="EMBL" id="JAFNEN010000287">
    <property type="protein sequence ID" value="KAG8186864.1"/>
    <property type="molecule type" value="Genomic_DNA"/>
</dbReference>
<proteinExistence type="predicted"/>
<dbReference type="InterPro" id="IPR038623">
    <property type="entry name" value="STING_C_sf"/>
</dbReference>
<dbReference type="InterPro" id="IPR055432">
    <property type="entry name" value="STING_LBD"/>
</dbReference>
<dbReference type="GO" id="GO:0000045">
    <property type="term" value="P:autophagosome assembly"/>
    <property type="evidence" value="ECO:0007669"/>
    <property type="project" value="TreeGrafter"/>
</dbReference>
<dbReference type="AlphaFoldDB" id="A0AAV6USW9"/>
<gene>
    <name evidence="3" type="ORF">JTE90_024108</name>
</gene>
<dbReference type="PANTHER" id="PTHR34339">
    <property type="entry name" value="STIMULATOR OF INTERFERON GENES PROTEIN"/>
    <property type="match status" value="1"/>
</dbReference>
<dbReference type="GO" id="GO:0061507">
    <property type="term" value="F:2',3'-cyclic GMP-AMP binding"/>
    <property type="evidence" value="ECO:0007669"/>
    <property type="project" value="TreeGrafter"/>
</dbReference>
<dbReference type="GO" id="GO:0016239">
    <property type="term" value="P:positive regulation of macroautophagy"/>
    <property type="evidence" value="ECO:0007669"/>
    <property type="project" value="TreeGrafter"/>
</dbReference>
<dbReference type="Proteomes" id="UP000827092">
    <property type="component" value="Unassembled WGS sequence"/>
</dbReference>